<feature type="region of interest" description="Disordered" evidence="1">
    <location>
        <begin position="164"/>
        <end position="186"/>
    </location>
</feature>
<sequence>MSPRPRRLSPPATALSLALALSLSLPTTAAAAPVAGKGSVLTLEGDDPAKAVALTKALQSEFAARGVGGGRDMSLSELKLTMGCDEPPSPKCLAEGGRTLGVDNMVYGSLAKSGGGYVVQLNLLEVGGASVKESVTAEYPASALEAGQVQATAKDLVGRVLGAEKTAEPVPAETEPEPEPQPEAGKSKLVWGRYKDQPKWKKAGLAASATVAVLAFGAGIGLFMAWRKPNGPVFKKMLQLAEDSYDTKTTDDDVRYGEGEDICRNARAPLGDGVTNAAVANQCTRGENMAKATTGMLVLGGVALASTIAFTTLMFVHRESPGMAKMRKHGVNFGAAPTFGGGVMFGGGMRFEIQPARRCRQSRRAAAWRGRPI</sequence>
<dbReference type="EMBL" id="JAPNKE010000002">
    <property type="protein sequence ID" value="MCY1012376.1"/>
    <property type="molecule type" value="Genomic_DNA"/>
</dbReference>
<evidence type="ECO:0000313" key="4">
    <source>
        <dbReference type="EMBL" id="MCY1012376.1"/>
    </source>
</evidence>
<feature type="transmembrane region" description="Helical" evidence="2">
    <location>
        <begin position="203"/>
        <end position="226"/>
    </location>
</feature>
<evidence type="ECO:0000256" key="1">
    <source>
        <dbReference type="SAM" id="MobiDB-lite"/>
    </source>
</evidence>
<organism evidence="4 5">
    <name type="scientific">Nannocystis pusilla</name>
    <dbReference type="NCBI Taxonomy" id="889268"/>
    <lineage>
        <taxon>Bacteria</taxon>
        <taxon>Pseudomonadati</taxon>
        <taxon>Myxococcota</taxon>
        <taxon>Polyangia</taxon>
        <taxon>Nannocystales</taxon>
        <taxon>Nannocystaceae</taxon>
        <taxon>Nannocystis</taxon>
    </lineage>
</organism>
<reference evidence="4" key="1">
    <citation type="submission" date="2022-11" db="EMBL/GenBank/DDBJ databases">
        <title>Minimal conservation of predation-associated metabolite biosynthetic gene clusters underscores biosynthetic potential of Myxococcota including descriptions for ten novel species: Archangium lansinium sp. nov., Myxococcus landrumus sp. nov., Nannocystis bai.</title>
        <authorList>
            <person name="Ahearne A."/>
            <person name="Stevens C."/>
            <person name="Phillips K."/>
        </authorList>
    </citation>
    <scope>NUCLEOTIDE SEQUENCE</scope>
    <source>
        <strain evidence="4">Na p29</strain>
    </source>
</reference>
<dbReference type="RefSeq" id="WP_267775780.1">
    <property type="nucleotide sequence ID" value="NZ_JAPNKE010000002.1"/>
</dbReference>
<evidence type="ECO:0000256" key="2">
    <source>
        <dbReference type="SAM" id="Phobius"/>
    </source>
</evidence>
<keyword evidence="2" id="KW-1133">Transmembrane helix</keyword>
<dbReference type="AlphaFoldDB" id="A0A9X3EYF9"/>
<keyword evidence="5" id="KW-1185">Reference proteome</keyword>
<keyword evidence="3" id="KW-0732">Signal</keyword>
<gene>
    <name evidence="4" type="ORF">OV079_43940</name>
</gene>
<proteinExistence type="predicted"/>
<keyword evidence="2" id="KW-0812">Transmembrane</keyword>
<feature type="signal peptide" evidence="3">
    <location>
        <begin position="1"/>
        <end position="31"/>
    </location>
</feature>
<keyword evidence="2" id="KW-0472">Membrane</keyword>
<dbReference type="Proteomes" id="UP001150924">
    <property type="component" value="Unassembled WGS sequence"/>
</dbReference>
<evidence type="ECO:0000313" key="5">
    <source>
        <dbReference type="Proteomes" id="UP001150924"/>
    </source>
</evidence>
<feature type="transmembrane region" description="Helical" evidence="2">
    <location>
        <begin position="295"/>
        <end position="315"/>
    </location>
</feature>
<name>A0A9X3EYF9_9BACT</name>
<evidence type="ECO:0000256" key="3">
    <source>
        <dbReference type="SAM" id="SignalP"/>
    </source>
</evidence>
<comment type="caution">
    <text evidence="4">The sequence shown here is derived from an EMBL/GenBank/DDBJ whole genome shotgun (WGS) entry which is preliminary data.</text>
</comment>
<accession>A0A9X3EYF9</accession>
<feature type="chain" id="PRO_5040775116" evidence="3">
    <location>
        <begin position="32"/>
        <end position="373"/>
    </location>
</feature>
<feature type="transmembrane region" description="Helical" evidence="2">
    <location>
        <begin position="335"/>
        <end position="353"/>
    </location>
</feature>
<protein>
    <submittedName>
        <fullName evidence="4">Uncharacterized protein</fullName>
    </submittedName>
</protein>